<keyword evidence="6" id="KW-0106">Calcium</keyword>
<dbReference type="GeneID" id="119742096"/>
<dbReference type="AlphaFoldDB" id="A0A914BCT6"/>
<dbReference type="EnsemblMetazoa" id="XM_038218120.1">
    <property type="protein sequence ID" value="XP_038074048.1"/>
    <property type="gene ID" value="LOC119742096"/>
</dbReference>
<dbReference type="Gene3D" id="3.30.1120.10">
    <property type="match status" value="1"/>
</dbReference>
<dbReference type="InterPro" id="IPR000917">
    <property type="entry name" value="Sulfatase_N"/>
</dbReference>
<dbReference type="PANTHER" id="PTHR42693">
    <property type="entry name" value="ARYLSULFATASE FAMILY MEMBER"/>
    <property type="match status" value="1"/>
</dbReference>
<evidence type="ECO:0000256" key="5">
    <source>
        <dbReference type="ARBA" id="ARBA00022801"/>
    </source>
</evidence>
<evidence type="ECO:0000256" key="9">
    <source>
        <dbReference type="SAM" id="SignalP"/>
    </source>
</evidence>
<keyword evidence="4 9" id="KW-0732">Signal</keyword>
<evidence type="ECO:0000259" key="10">
    <source>
        <dbReference type="Pfam" id="PF00884"/>
    </source>
</evidence>
<sequence>MAASCVFRLGLVCWVFSLIFCDSAKLSPPNVVILFADDLGFGDLETYGHPTSMTPNLNQLSASGLQFMQFYVASAVCSPSRAALLTGRYQTRSGIWPGVFIPDSTGGLQHNEVTIAEMLKAVNYQTAIVGKWHLGVGQGGKYLPTNQGFDEYYGIPYSHDMCPCQVCFYPDDHCFNDCDVQYSSCPLFHNGTIVEQPTDLLTLEQRYTAFAKSYIARSADGGKPFFLYYAYQHTHHPQFASKAFRNTTARGTFGDSLAELDWSVGQVLQQLRDSGVADNTFVFFTSDNGPSILNQNRGGSAGLLKCGKGTTYEGGQRVPALAYWPGKISPGRTLSLASSLDLLPTVANITGAPLPAGVTLDGVDMSEMLFHNKASQRQTFIYYPVEPNPKVGIFAVRYKQYKAHYYTQGSKLSGSSNRDHDCRNSAPLTHHQPPLLFDLDQDPGERYDLSVDKEYSALLQEIAAIKEKFEAGMTWGKAQMNGTDTKVEPCCNPGCSPFPSCCKCGTSGVNFIQV</sequence>
<dbReference type="FunFam" id="3.40.720.10:FF:000023">
    <property type="entry name" value="Arylsulfatase A"/>
    <property type="match status" value="1"/>
</dbReference>
<dbReference type="PROSITE" id="PS00523">
    <property type="entry name" value="SULFATASE_1"/>
    <property type="match status" value="1"/>
</dbReference>
<dbReference type="GO" id="GO:0046872">
    <property type="term" value="F:metal ion binding"/>
    <property type="evidence" value="ECO:0007669"/>
    <property type="project" value="UniProtKB-KW"/>
</dbReference>
<dbReference type="PANTHER" id="PTHR42693:SF11">
    <property type="entry name" value="ARYLSULFATASE A"/>
    <property type="match status" value="1"/>
</dbReference>
<evidence type="ECO:0000256" key="1">
    <source>
        <dbReference type="ARBA" id="ARBA00001913"/>
    </source>
</evidence>
<evidence type="ECO:0000256" key="3">
    <source>
        <dbReference type="ARBA" id="ARBA00022723"/>
    </source>
</evidence>
<evidence type="ECO:0000256" key="8">
    <source>
        <dbReference type="SAM" id="MobiDB-lite"/>
    </source>
</evidence>
<feature type="region of interest" description="Disordered" evidence="8">
    <location>
        <begin position="410"/>
        <end position="435"/>
    </location>
</feature>
<comment type="cofactor">
    <cofactor evidence="1">
        <name>Ca(2+)</name>
        <dbReference type="ChEBI" id="CHEBI:29108"/>
    </cofactor>
</comment>
<feature type="signal peptide" evidence="9">
    <location>
        <begin position="1"/>
        <end position="26"/>
    </location>
</feature>
<keyword evidence="7" id="KW-0325">Glycoprotein</keyword>
<evidence type="ECO:0000256" key="6">
    <source>
        <dbReference type="ARBA" id="ARBA00022837"/>
    </source>
</evidence>
<evidence type="ECO:0000256" key="7">
    <source>
        <dbReference type="ARBA" id="ARBA00023180"/>
    </source>
</evidence>
<reference evidence="11" key="1">
    <citation type="submission" date="2022-11" db="UniProtKB">
        <authorList>
            <consortium name="EnsemblMetazoa"/>
        </authorList>
    </citation>
    <scope>IDENTIFICATION</scope>
</reference>
<dbReference type="InterPro" id="IPR024607">
    <property type="entry name" value="Sulfatase_CS"/>
</dbReference>
<dbReference type="Proteomes" id="UP000887568">
    <property type="component" value="Unplaced"/>
</dbReference>
<evidence type="ECO:0000256" key="2">
    <source>
        <dbReference type="ARBA" id="ARBA00008779"/>
    </source>
</evidence>
<protein>
    <recommendedName>
        <fullName evidence="10">Sulfatase N-terminal domain-containing protein</fullName>
    </recommendedName>
</protein>
<evidence type="ECO:0000313" key="11">
    <source>
        <dbReference type="EnsemblMetazoa" id="XP_038074048.1"/>
    </source>
</evidence>
<accession>A0A914BCT6</accession>
<name>A0A914BCT6_PATMI</name>
<dbReference type="InterPro" id="IPR050738">
    <property type="entry name" value="Sulfatase"/>
</dbReference>
<keyword evidence="3" id="KW-0479">Metal-binding</keyword>
<evidence type="ECO:0000256" key="4">
    <source>
        <dbReference type="ARBA" id="ARBA00022729"/>
    </source>
</evidence>
<keyword evidence="12" id="KW-1185">Reference proteome</keyword>
<dbReference type="InterPro" id="IPR017850">
    <property type="entry name" value="Alkaline_phosphatase_core_sf"/>
</dbReference>
<dbReference type="Pfam" id="PF14707">
    <property type="entry name" value="Sulfatase_C"/>
    <property type="match status" value="1"/>
</dbReference>
<comment type="similarity">
    <text evidence="2">Belongs to the sulfatase family.</text>
</comment>
<feature type="chain" id="PRO_5037938991" description="Sulfatase N-terminal domain-containing protein" evidence="9">
    <location>
        <begin position="27"/>
        <end position="514"/>
    </location>
</feature>
<feature type="domain" description="Sulfatase N-terminal" evidence="10">
    <location>
        <begin position="29"/>
        <end position="351"/>
    </location>
</feature>
<dbReference type="Gene3D" id="3.40.720.10">
    <property type="entry name" value="Alkaline Phosphatase, subunit A"/>
    <property type="match status" value="1"/>
</dbReference>
<dbReference type="Pfam" id="PF00884">
    <property type="entry name" value="Sulfatase"/>
    <property type="match status" value="1"/>
</dbReference>
<keyword evidence="5" id="KW-0378">Hydrolase</keyword>
<evidence type="ECO:0000313" key="12">
    <source>
        <dbReference type="Proteomes" id="UP000887568"/>
    </source>
</evidence>
<dbReference type="GO" id="GO:0004065">
    <property type="term" value="F:arylsulfatase activity"/>
    <property type="evidence" value="ECO:0007669"/>
    <property type="project" value="TreeGrafter"/>
</dbReference>
<dbReference type="OMA" id="YPAYPDE"/>
<organism evidence="11 12">
    <name type="scientific">Patiria miniata</name>
    <name type="common">Bat star</name>
    <name type="synonym">Asterina miniata</name>
    <dbReference type="NCBI Taxonomy" id="46514"/>
    <lineage>
        <taxon>Eukaryota</taxon>
        <taxon>Metazoa</taxon>
        <taxon>Echinodermata</taxon>
        <taxon>Eleutherozoa</taxon>
        <taxon>Asterozoa</taxon>
        <taxon>Asteroidea</taxon>
        <taxon>Valvatacea</taxon>
        <taxon>Valvatida</taxon>
        <taxon>Asterinidae</taxon>
        <taxon>Patiria</taxon>
    </lineage>
</organism>
<proteinExistence type="inferred from homology"/>
<dbReference type="RefSeq" id="XP_038074048.1">
    <property type="nucleotide sequence ID" value="XM_038218120.1"/>
</dbReference>
<dbReference type="SUPFAM" id="SSF53649">
    <property type="entry name" value="Alkaline phosphatase-like"/>
    <property type="match status" value="1"/>
</dbReference>
<dbReference type="OrthoDB" id="103349at2759"/>